<feature type="region of interest" description="Disordered" evidence="1">
    <location>
        <begin position="519"/>
        <end position="543"/>
    </location>
</feature>
<reference evidence="3 4" key="1">
    <citation type="journal article" date="2019" name="Sci. Rep.">
        <title>Comparative genomics of chytrid fungi reveal insights into the obligate biotrophic and pathogenic lifestyle of Synchytrium endobioticum.</title>
        <authorList>
            <person name="van de Vossenberg B.T.L.H."/>
            <person name="Warris S."/>
            <person name="Nguyen H.D.T."/>
            <person name="van Gent-Pelzer M.P.E."/>
            <person name="Joly D.L."/>
            <person name="van de Geest H.C."/>
            <person name="Bonants P.J.M."/>
            <person name="Smith D.S."/>
            <person name="Levesque C.A."/>
            <person name="van der Lee T.A.J."/>
        </authorList>
    </citation>
    <scope>NUCLEOTIDE SEQUENCE [LARGE SCALE GENOMIC DNA]</scope>
    <source>
        <strain evidence="3 4">CBS 675.73</strain>
    </source>
</reference>
<dbReference type="SUPFAM" id="SSF81301">
    <property type="entry name" value="Nucleotidyltransferase"/>
    <property type="match status" value="1"/>
</dbReference>
<dbReference type="InterPro" id="IPR043519">
    <property type="entry name" value="NT_sf"/>
</dbReference>
<keyword evidence="4" id="KW-1185">Reference proteome</keyword>
<dbReference type="GO" id="GO:0016779">
    <property type="term" value="F:nucleotidyltransferase activity"/>
    <property type="evidence" value="ECO:0007669"/>
    <property type="project" value="UniProtKB-ARBA"/>
</dbReference>
<sequence length="998" mass="110776">MSDSHAVPPPHFQQTLSSNEDVVRSLLTHVAFAHAVIAGHGIESEGDGLIRVDLGETVSLTQQLLESALSKPSTTISNPSNASTSNSSETKTLAIASSCSAFSICANTPKFSARAKELLRLSLTPALTNLLRSASCYYEVRFKGRTKEERAAWNGTKIYVHAPMSDPLFVHVQTVLFDSNGVSQKGVDDRDIHHEDVEKETGDTSNPDQQQQQQEQLPLFRQKSLSQLECKTRVINIAISLMAASHSITSTASTPKTISIATLARRVRRLYYEQHILTEAAPESAPYYNLGTSPTDPEYDLHEESVSAEDLELERVQSAVPCRKWPSLWRDWNFVRGATSKAMFRRNLFDQWIPLFVDNGMGIAQKEASSQSEKTALVVDVVEDNGAREYPWVVIMTLASEIMPAEEKDRMYEKLDSLLERIAGFMTVHDIPARAAVLELPETSGDALADAQIVARTVLLPYLKTLNPSLLLIECKERLEDAKVGPRREIRTLLATLKDATAKRRTAFRNTVMNMKVQFDARDDDENEHEGKSGGENASQKSTTKSLIDQVLFDGFVDPVKSLLEKIRPPTGVQLHRHQFLSNLQSIVTNAFGPGYTAHLFGSSFTTLANPTSDADVTILLDDPAVHPSTHPISNMYLLAAILRHHGMQNVFPVATAKVPIVKFYDPVCKLNADVNVGNALGIQNSRMIIEYMRVDPRVRDLILLVKHWAGKRDLNNSAEGGTFSSYALTLMLLSYLQIAKVVPSLQALYPSNESRQYIIARVNTPMLKSTRSKQDAKATAARVFAEYKDRLRQTSSTQKKQEPELPNLESLNLVDNNAATEESIKSFLVHQIPASLDAGMVFWDVSFVPANHAAVAPFIRAPFVDERSYLQSLVHVLHGFFEHYGHVHRFHSSQIISVRKGGVIGRRETHVGLNVRKPGSEKAGELTVVVEDPFQLDRNTAGMVKQSMPMQVVPVINEFRRAAALLSRMVMEETVDYAALLDELMQPYTASATEKSG</sequence>
<name>A0A507EWS8_9FUNG</name>
<dbReference type="GO" id="GO:0031123">
    <property type="term" value="P:RNA 3'-end processing"/>
    <property type="evidence" value="ECO:0007669"/>
    <property type="project" value="TreeGrafter"/>
</dbReference>
<organism evidence="3 4">
    <name type="scientific">Chytriomyces confervae</name>
    <dbReference type="NCBI Taxonomy" id="246404"/>
    <lineage>
        <taxon>Eukaryota</taxon>
        <taxon>Fungi</taxon>
        <taxon>Fungi incertae sedis</taxon>
        <taxon>Chytridiomycota</taxon>
        <taxon>Chytridiomycota incertae sedis</taxon>
        <taxon>Chytridiomycetes</taxon>
        <taxon>Chytridiales</taxon>
        <taxon>Chytriomycetaceae</taxon>
        <taxon>Chytriomyces</taxon>
    </lineage>
</organism>
<dbReference type="Pfam" id="PF22600">
    <property type="entry name" value="MTPAP-like_central"/>
    <property type="match status" value="1"/>
</dbReference>
<dbReference type="AlphaFoldDB" id="A0A507EWS8"/>
<dbReference type="OrthoDB" id="2274644at2759"/>
<feature type="region of interest" description="Disordered" evidence="1">
    <location>
        <begin position="197"/>
        <end position="217"/>
    </location>
</feature>
<dbReference type="CDD" id="cd05402">
    <property type="entry name" value="NT_PAP_TUTase"/>
    <property type="match status" value="1"/>
</dbReference>
<comment type="caution">
    <text evidence="3">The sequence shown here is derived from an EMBL/GenBank/DDBJ whole genome shotgun (WGS) entry which is preliminary data.</text>
</comment>
<dbReference type="Gene3D" id="1.10.1410.10">
    <property type="match status" value="1"/>
</dbReference>
<dbReference type="SUPFAM" id="SSF81631">
    <property type="entry name" value="PAP/OAS1 substrate-binding domain"/>
    <property type="match status" value="1"/>
</dbReference>
<protein>
    <recommendedName>
        <fullName evidence="2">Poly(A) RNA polymerase mitochondrial-like central palm domain-containing protein</fullName>
    </recommendedName>
</protein>
<feature type="domain" description="Poly(A) RNA polymerase mitochondrial-like central palm" evidence="2">
    <location>
        <begin position="561"/>
        <end position="693"/>
    </location>
</feature>
<gene>
    <name evidence="3" type="ORF">CcCBS67573_g07368</name>
</gene>
<proteinExistence type="predicted"/>
<dbReference type="Proteomes" id="UP000320333">
    <property type="component" value="Unassembled WGS sequence"/>
</dbReference>
<dbReference type="EMBL" id="QEAP01000378">
    <property type="protein sequence ID" value="TPX67830.1"/>
    <property type="molecule type" value="Genomic_DNA"/>
</dbReference>
<evidence type="ECO:0000256" key="1">
    <source>
        <dbReference type="SAM" id="MobiDB-lite"/>
    </source>
</evidence>
<evidence type="ECO:0000313" key="4">
    <source>
        <dbReference type="Proteomes" id="UP000320333"/>
    </source>
</evidence>
<dbReference type="PANTHER" id="PTHR12271:SF40">
    <property type="entry name" value="POLY(A) RNA POLYMERASE GLD2"/>
    <property type="match status" value="1"/>
</dbReference>
<accession>A0A507EWS8</accession>
<evidence type="ECO:0000259" key="2">
    <source>
        <dbReference type="Pfam" id="PF22600"/>
    </source>
</evidence>
<dbReference type="InterPro" id="IPR054708">
    <property type="entry name" value="MTPAP-like_central"/>
</dbReference>
<dbReference type="PANTHER" id="PTHR12271">
    <property type="entry name" value="POLY A POLYMERASE CID PAP -RELATED"/>
    <property type="match status" value="1"/>
</dbReference>
<dbReference type="Gene3D" id="3.30.460.10">
    <property type="entry name" value="Beta Polymerase, domain 2"/>
    <property type="match status" value="1"/>
</dbReference>
<dbReference type="GO" id="GO:0010605">
    <property type="term" value="P:negative regulation of macromolecule metabolic process"/>
    <property type="evidence" value="ECO:0007669"/>
    <property type="project" value="UniProtKB-ARBA"/>
</dbReference>
<dbReference type="STRING" id="246404.A0A507EWS8"/>
<evidence type="ECO:0000313" key="3">
    <source>
        <dbReference type="EMBL" id="TPX67830.1"/>
    </source>
</evidence>